<feature type="domain" description="Peptidase S1" evidence="4">
    <location>
        <begin position="59"/>
        <end position="286"/>
    </location>
</feature>
<evidence type="ECO:0000259" key="4">
    <source>
        <dbReference type="PROSITE" id="PS50240"/>
    </source>
</evidence>
<keyword evidence="5" id="KW-0472">Membrane</keyword>
<dbReference type="RefSeq" id="WP_014684031.1">
    <property type="nucleotide sequence ID" value="NC_017790.1"/>
</dbReference>
<keyword evidence="1" id="KW-1015">Disulfide bond</keyword>
<dbReference type="Pfam" id="PF00089">
    <property type="entry name" value="Trypsin"/>
    <property type="match status" value="1"/>
</dbReference>
<dbReference type="PANTHER" id="PTHR24256">
    <property type="entry name" value="TRYPTASE-RELATED"/>
    <property type="match status" value="1"/>
</dbReference>
<sequence>MTRFSLPVLTLGALLFTACGTVQTATVSDQVTASTQALPTESQTATGLAPAFGGLSGQIVYGTVTSVSTRPYQVSVTPQSELSGGWCGGTLLSSEWVLTAAHCVEGQSTSSMRVRAGINNLTRTEGQQRSASRIILYPGRSSSSDAYDIALIKVSSAFTLGSTVQPAALPGSGAESTLDVNGKSATVSGWGKTENGTYSNTALREVTIPITPTGSDCGSRPGNTICGKYSGGKDSCNGDSGGPLAAALNGKTYVLGVVSYGPTECRGYGVYTRVNGYINWIAQQTGIAAQ</sequence>
<dbReference type="GO" id="GO:0006508">
    <property type="term" value="P:proteolysis"/>
    <property type="evidence" value="ECO:0007669"/>
    <property type="project" value="UniProtKB-KW"/>
</dbReference>
<organism evidence="5 6">
    <name type="scientific">Deinococcus gobiensis (strain DSM 21396 / JCM 16679 / CGMCC 1.7299 / I-0)</name>
    <dbReference type="NCBI Taxonomy" id="745776"/>
    <lineage>
        <taxon>Bacteria</taxon>
        <taxon>Thermotogati</taxon>
        <taxon>Deinococcota</taxon>
        <taxon>Deinococci</taxon>
        <taxon>Deinococcales</taxon>
        <taxon>Deinococcaceae</taxon>
        <taxon>Deinococcus</taxon>
    </lineage>
</organism>
<evidence type="ECO:0000256" key="3">
    <source>
        <dbReference type="SAM" id="SignalP"/>
    </source>
</evidence>
<dbReference type="MEROPS" id="S01.130"/>
<dbReference type="EMBL" id="CP002191">
    <property type="protein sequence ID" value="AFD24548.1"/>
    <property type="molecule type" value="Genomic_DNA"/>
</dbReference>
<dbReference type="PROSITE" id="PS50240">
    <property type="entry name" value="TRYPSIN_DOM"/>
    <property type="match status" value="1"/>
</dbReference>
<dbReference type="Proteomes" id="UP000007575">
    <property type="component" value="Chromosome"/>
</dbReference>
<evidence type="ECO:0000256" key="1">
    <source>
        <dbReference type="ARBA" id="ARBA00023157"/>
    </source>
</evidence>
<keyword evidence="2" id="KW-0378">Hydrolase</keyword>
<dbReference type="SUPFAM" id="SSF50494">
    <property type="entry name" value="Trypsin-like serine proteases"/>
    <property type="match status" value="1"/>
</dbReference>
<dbReference type="eggNOG" id="COG5640">
    <property type="taxonomic scope" value="Bacteria"/>
</dbReference>
<dbReference type="InterPro" id="IPR043504">
    <property type="entry name" value="Peptidase_S1_PA_chymotrypsin"/>
</dbReference>
<proteinExistence type="predicted"/>
<dbReference type="InterPro" id="IPR001314">
    <property type="entry name" value="Peptidase_S1A"/>
</dbReference>
<dbReference type="PRINTS" id="PR00722">
    <property type="entry name" value="CHYMOTRYPSIN"/>
</dbReference>
<keyword evidence="5" id="KW-0812">Transmembrane</keyword>
<dbReference type="GO" id="GO:0004252">
    <property type="term" value="F:serine-type endopeptidase activity"/>
    <property type="evidence" value="ECO:0007669"/>
    <property type="project" value="InterPro"/>
</dbReference>
<evidence type="ECO:0000313" key="6">
    <source>
        <dbReference type="Proteomes" id="UP000007575"/>
    </source>
</evidence>
<dbReference type="InterPro" id="IPR009003">
    <property type="entry name" value="Peptidase_S1_PA"/>
</dbReference>
<keyword evidence="3" id="KW-0732">Signal</keyword>
<dbReference type="OrthoDB" id="9813836at2"/>
<evidence type="ECO:0000313" key="5">
    <source>
        <dbReference type="EMBL" id="AFD24548.1"/>
    </source>
</evidence>
<keyword evidence="2 5" id="KW-0645">Protease</keyword>
<dbReference type="PATRIC" id="fig|745776.4.peg.635"/>
<dbReference type="AlphaFoldDB" id="H8GX08"/>
<dbReference type="Gene3D" id="2.40.10.10">
    <property type="entry name" value="Trypsin-like serine proteases"/>
    <property type="match status" value="1"/>
</dbReference>
<dbReference type="InterPro" id="IPR001254">
    <property type="entry name" value="Trypsin_dom"/>
</dbReference>
<accession>H8GX08</accession>
<dbReference type="InterPro" id="IPR033116">
    <property type="entry name" value="TRYPSIN_SER"/>
</dbReference>
<dbReference type="FunFam" id="2.40.10.10:FF:000166">
    <property type="entry name" value="Trypsin"/>
    <property type="match status" value="1"/>
</dbReference>
<dbReference type="HOGENOM" id="CLU_006842_7_6_0"/>
<feature type="chain" id="PRO_5003612532" evidence="3">
    <location>
        <begin position="25"/>
        <end position="290"/>
    </location>
</feature>
<dbReference type="KEGG" id="dgo:DGo_CA0621"/>
<dbReference type="PROSITE" id="PS00135">
    <property type="entry name" value="TRYPSIN_SER"/>
    <property type="match status" value="1"/>
</dbReference>
<dbReference type="InterPro" id="IPR051487">
    <property type="entry name" value="Ser/Thr_Proteases_Immune/Dev"/>
</dbReference>
<gene>
    <name evidence="5" type="ordered locus">DGo_CA0621</name>
</gene>
<protein>
    <submittedName>
        <fullName evidence="5">Transmembrane protease</fullName>
    </submittedName>
</protein>
<keyword evidence="2" id="KW-0720">Serine protease</keyword>
<dbReference type="InterPro" id="IPR018114">
    <property type="entry name" value="TRYPSIN_HIS"/>
</dbReference>
<keyword evidence="6" id="KW-1185">Reference proteome</keyword>
<reference evidence="5 6" key="1">
    <citation type="journal article" date="2012" name="PLoS ONE">
        <title>Genome sequence and transcriptome analysis of the radioresistant bacterium Deinococcus gobiensis: insights into the extreme environmental adaptations.</title>
        <authorList>
            <person name="Yuan M."/>
            <person name="Chen M."/>
            <person name="Zhang W."/>
            <person name="Lu W."/>
            <person name="Wang J."/>
            <person name="Yang M."/>
            <person name="Zhao P."/>
            <person name="Tang R."/>
            <person name="Li X."/>
            <person name="Hao Y."/>
            <person name="Zhou Z."/>
            <person name="Zhan Y."/>
            <person name="Yu H."/>
            <person name="Teng C."/>
            <person name="Yan Y."/>
            <person name="Ping S."/>
            <person name="Wang Y."/>
            <person name="Lin M."/>
        </authorList>
    </citation>
    <scope>NUCLEOTIDE SEQUENCE [LARGE SCALE GENOMIC DNA]</scope>
    <source>
        <strain evidence="5 6">I-0</strain>
    </source>
</reference>
<dbReference type="STRING" id="745776.DGo_CA0621"/>
<feature type="signal peptide" evidence="3">
    <location>
        <begin position="1"/>
        <end position="24"/>
    </location>
</feature>
<dbReference type="CDD" id="cd00190">
    <property type="entry name" value="Tryp_SPc"/>
    <property type="match status" value="1"/>
</dbReference>
<dbReference type="PROSITE" id="PS00134">
    <property type="entry name" value="TRYPSIN_HIS"/>
    <property type="match status" value="1"/>
</dbReference>
<evidence type="ECO:0000256" key="2">
    <source>
        <dbReference type="RuleBase" id="RU363034"/>
    </source>
</evidence>
<dbReference type="SMART" id="SM00020">
    <property type="entry name" value="Tryp_SPc"/>
    <property type="match status" value="1"/>
</dbReference>
<name>H8GX08_DEIGI</name>
<dbReference type="PROSITE" id="PS51257">
    <property type="entry name" value="PROKAR_LIPOPROTEIN"/>
    <property type="match status" value="1"/>
</dbReference>